<dbReference type="SUPFAM" id="SSF46785">
    <property type="entry name" value="Winged helix' DNA-binding domain"/>
    <property type="match status" value="1"/>
</dbReference>
<keyword evidence="7" id="KW-1185">Reference proteome</keyword>
<evidence type="ECO:0000256" key="1">
    <source>
        <dbReference type="ARBA" id="ARBA00009437"/>
    </source>
</evidence>
<dbReference type="Pfam" id="PF00126">
    <property type="entry name" value="HTH_1"/>
    <property type="match status" value="1"/>
</dbReference>
<feature type="domain" description="HTH lysR-type" evidence="5">
    <location>
        <begin position="6"/>
        <end position="63"/>
    </location>
</feature>
<dbReference type="Pfam" id="PF03466">
    <property type="entry name" value="LysR_substrate"/>
    <property type="match status" value="1"/>
</dbReference>
<dbReference type="Gene3D" id="3.40.190.290">
    <property type="match status" value="1"/>
</dbReference>
<dbReference type="PANTHER" id="PTHR30537">
    <property type="entry name" value="HTH-TYPE TRANSCRIPTIONAL REGULATOR"/>
    <property type="match status" value="1"/>
</dbReference>
<evidence type="ECO:0000256" key="4">
    <source>
        <dbReference type="ARBA" id="ARBA00023163"/>
    </source>
</evidence>
<dbReference type="PANTHER" id="PTHR30537:SF72">
    <property type="entry name" value="LYSR FAMILY TRANSCRIPTIONAL REGULATOR"/>
    <property type="match status" value="1"/>
</dbReference>
<dbReference type="InterPro" id="IPR058163">
    <property type="entry name" value="LysR-type_TF_proteobact-type"/>
</dbReference>
<dbReference type="InterPro" id="IPR036390">
    <property type="entry name" value="WH_DNA-bd_sf"/>
</dbReference>
<evidence type="ECO:0000256" key="2">
    <source>
        <dbReference type="ARBA" id="ARBA00023015"/>
    </source>
</evidence>
<gene>
    <name evidence="6" type="ORF">SAMN02927935_04257</name>
</gene>
<evidence type="ECO:0000313" key="7">
    <source>
        <dbReference type="Proteomes" id="UP000183031"/>
    </source>
</evidence>
<dbReference type="CDD" id="cd08476">
    <property type="entry name" value="PBP2_CrgA_like_7"/>
    <property type="match status" value="1"/>
</dbReference>
<dbReference type="InterPro" id="IPR036388">
    <property type="entry name" value="WH-like_DNA-bd_sf"/>
</dbReference>
<evidence type="ECO:0000313" key="6">
    <source>
        <dbReference type="EMBL" id="SCZ10834.1"/>
    </source>
</evidence>
<evidence type="ECO:0000256" key="3">
    <source>
        <dbReference type="ARBA" id="ARBA00023125"/>
    </source>
</evidence>
<protein>
    <submittedName>
        <fullName evidence="6">DNA-binding transcriptional regulator, LysR family</fullName>
    </submittedName>
</protein>
<dbReference type="EMBL" id="FMUT01000013">
    <property type="protein sequence ID" value="SCZ10834.1"/>
    <property type="molecule type" value="Genomic_DNA"/>
</dbReference>
<evidence type="ECO:0000259" key="5">
    <source>
        <dbReference type="PROSITE" id="PS50931"/>
    </source>
</evidence>
<dbReference type="InterPro" id="IPR000847">
    <property type="entry name" value="LysR_HTH_N"/>
</dbReference>
<name>A0A1G5LDX8_9GAMM</name>
<accession>A0A1G5LDX8</accession>
<keyword evidence="3 6" id="KW-0238">DNA-binding</keyword>
<dbReference type="SUPFAM" id="SSF53850">
    <property type="entry name" value="Periplasmic binding protein-like II"/>
    <property type="match status" value="1"/>
</dbReference>
<keyword evidence="4" id="KW-0804">Transcription</keyword>
<keyword evidence="2" id="KW-0805">Transcription regulation</keyword>
<dbReference type="InterPro" id="IPR005119">
    <property type="entry name" value="LysR_subst-bd"/>
</dbReference>
<organism evidence="6 7">
    <name type="scientific">Serratia nematodiphila</name>
    <dbReference type="NCBI Taxonomy" id="458197"/>
    <lineage>
        <taxon>Bacteria</taxon>
        <taxon>Pseudomonadati</taxon>
        <taxon>Pseudomonadota</taxon>
        <taxon>Gammaproteobacteria</taxon>
        <taxon>Enterobacterales</taxon>
        <taxon>Yersiniaceae</taxon>
        <taxon>Serratia</taxon>
    </lineage>
</organism>
<comment type="caution">
    <text evidence="6">The sequence shown here is derived from an EMBL/GenBank/DDBJ whole genome shotgun (WGS) entry which is preliminary data.</text>
</comment>
<dbReference type="GO" id="GO:0003677">
    <property type="term" value="F:DNA binding"/>
    <property type="evidence" value="ECO:0007669"/>
    <property type="project" value="UniProtKB-KW"/>
</dbReference>
<proteinExistence type="inferred from homology"/>
<dbReference type="Gene3D" id="1.10.10.10">
    <property type="entry name" value="Winged helix-like DNA-binding domain superfamily/Winged helix DNA-binding domain"/>
    <property type="match status" value="1"/>
</dbReference>
<dbReference type="Proteomes" id="UP000183031">
    <property type="component" value="Unassembled WGS sequence"/>
</dbReference>
<dbReference type="PROSITE" id="PS50931">
    <property type="entry name" value="HTH_LYSR"/>
    <property type="match status" value="1"/>
</dbReference>
<reference evidence="6 7" key="1">
    <citation type="submission" date="2016-10" db="EMBL/GenBank/DDBJ databases">
        <authorList>
            <person name="Varghese N."/>
            <person name="Submissions S."/>
        </authorList>
    </citation>
    <scope>NUCLEOTIDE SEQUENCE [LARGE SCALE GENOMIC DNA]</scope>
    <source>
        <strain evidence="6 7">CGMCC 1.6853</strain>
    </source>
</reference>
<comment type="similarity">
    <text evidence="1">Belongs to the LysR transcriptional regulatory family.</text>
</comment>
<sequence>MGQAMDNLSGVNVFVQAAETLSFVEAGRVLGISASAVGKSVARLENRLGARLFHRSTRSMTLTAEGRLFLHRCQRILGELAAAEREISDTHSAPRGKLRVSLPLVGGLLNPVLAEFVRRYPEIELETDFSDRRVAVIEEGFDAVIRVGDTEDSRLMSRQLGTFHLQLVAAPEYLRRAGIPRQPAELRDHACLLYRFPTTGKVETWPVAGGDKLLDEGLGKRTVCNTVDTLIYLAEQGLGIACLPDFAVREALERRRLQTVLGDHCRHSGSLKILWPSSKHLTPRLRAFIDIMSVRLFSA</sequence>